<dbReference type="EMBL" id="GBXM01075097">
    <property type="protein sequence ID" value="JAH33480.1"/>
    <property type="molecule type" value="Transcribed_RNA"/>
</dbReference>
<dbReference type="AlphaFoldDB" id="A0A0E9RYM6"/>
<organism evidence="1">
    <name type="scientific">Anguilla anguilla</name>
    <name type="common">European freshwater eel</name>
    <name type="synonym">Muraena anguilla</name>
    <dbReference type="NCBI Taxonomy" id="7936"/>
    <lineage>
        <taxon>Eukaryota</taxon>
        <taxon>Metazoa</taxon>
        <taxon>Chordata</taxon>
        <taxon>Craniata</taxon>
        <taxon>Vertebrata</taxon>
        <taxon>Euteleostomi</taxon>
        <taxon>Actinopterygii</taxon>
        <taxon>Neopterygii</taxon>
        <taxon>Teleostei</taxon>
        <taxon>Anguilliformes</taxon>
        <taxon>Anguillidae</taxon>
        <taxon>Anguilla</taxon>
    </lineage>
</organism>
<evidence type="ECO:0000313" key="1">
    <source>
        <dbReference type="EMBL" id="JAH33480.1"/>
    </source>
</evidence>
<protein>
    <submittedName>
        <fullName evidence="1">Uncharacterized protein</fullName>
    </submittedName>
</protein>
<accession>A0A0E9RYM6</accession>
<reference evidence="1" key="1">
    <citation type="submission" date="2014-11" db="EMBL/GenBank/DDBJ databases">
        <authorList>
            <person name="Amaro Gonzalez C."/>
        </authorList>
    </citation>
    <scope>NUCLEOTIDE SEQUENCE</scope>
</reference>
<name>A0A0E9RYM6_ANGAN</name>
<sequence>MPHIETTFVIFCCSVFSLVALN</sequence>
<proteinExistence type="predicted"/>
<reference evidence="1" key="2">
    <citation type="journal article" date="2015" name="Fish Shellfish Immunol.">
        <title>Early steps in the European eel (Anguilla anguilla)-Vibrio vulnificus interaction in the gills: Role of the RtxA13 toxin.</title>
        <authorList>
            <person name="Callol A."/>
            <person name="Pajuelo D."/>
            <person name="Ebbesson L."/>
            <person name="Teles M."/>
            <person name="MacKenzie S."/>
            <person name="Amaro C."/>
        </authorList>
    </citation>
    <scope>NUCLEOTIDE SEQUENCE</scope>
</reference>